<accession>A7VTK4</accession>
<sequence length="750" mass="81257">MKRPFASIGFTYLIALLAAIFAGVNASVVLGISCLLLSLLLFCRKSTPKRLSALVLTAGIAFFAYFGAYQINVSPVSALDDSDATVSGTVTELPSEAYGRFYYVIETDSVMPEDGTVKSSDIPQRLKIRVSSTNAIELEAYDRLTAKVHLSKPTGSDEGLNTRNYYAAKNIYLTGFIYDYQPYTVTPGESHPFYYYALKVRERMTEALRALLPPRQSGLVCGVLLGDKSGLDEAVRDNFQITGVSHMLSVSGMHMAIIGQFLLWALLYFGIPKRGAALAASVGVFCFMAVTGFVPSVVRSGVMSILYLLGIGIRKQADPINSLGFAMLVLTVPNPFAAGDTGLLLSFSATLGILLFSGRIQARLNRWTESIGVLKRLFRGLNSTIAATVSATVFTSPIVALTFGELSLVAPLSNLLMEFPADIMLLCGFLTSIFYYIPVINFLAMPFGLGAGIAANYLMECAAWLASLPMASIPVTQEVLLISLIVFAAASVVIVMIRWEGFRLRLTACTTAFLLVFTALGAGFEQEALEIGVLNTGNGSSVVLIRDQQAAVLCSGGGNGAYSRIDAYLRSRGIGRLDYLLISQVDKKTSSGASRLIEEYHPETILVSDQKLPQDKLRRALENRAGVYYFSSRNQTVLWEDLVISVLANKSESWISFTVGQEKFLICPAGGDVADLPEADRDCNFCIAGDTPENAYGLRGDYTILTMYQAEAIEAQEALSNIKIHELVTSKQGNVVISVSETGVTIDTEY</sequence>
<evidence type="ECO:0000313" key="9">
    <source>
        <dbReference type="EMBL" id="EDO61500.1"/>
    </source>
</evidence>
<dbReference type="EMBL" id="ABCB02000018">
    <property type="protein sequence ID" value="EDO61500.1"/>
    <property type="molecule type" value="Genomic_DNA"/>
</dbReference>
<keyword evidence="2" id="KW-1003">Cell membrane</keyword>
<comment type="caution">
    <text evidence="9">The sequence shown here is derived from an EMBL/GenBank/DDBJ whole genome shotgun (WGS) entry which is preliminary data.</text>
</comment>
<evidence type="ECO:0000259" key="8">
    <source>
        <dbReference type="Pfam" id="PF13567"/>
    </source>
</evidence>
<evidence type="ECO:0000313" key="11">
    <source>
        <dbReference type="Proteomes" id="UP000003490"/>
    </source>
</evidence>
<evidence type="ECO:0000256" key="4">
    <source>
        <dbReference type="ARBA" id="ARBA00022989"/>
    </source>
</evidence>
<name>A7VTK4_9FIRM</name>
<dbReference type="GO" id="GO:0005886">
    <property type="term" value="C:plasma membrane"/>
    <property type="evidence" value="ECO:0007669"/>
    <property type="project" value="UniProtKB-SubCell"/>
</dbReference>
<comment type="subcellular location">
    <subcellularLocation>
        <location evidence="1">Cell membrane</location>
        <topology evidence="1">Multi-pass membrane protein</topology>
    </subcellularLocation>
</comment>
<dbReference type="InterPro" id="IPR025405">
    <property type="entry name" value="DUF4131"/>
</dbReference>
<evidence type="ECO:0000256" key="6">
    <source>
        <dbReference type="SAM" id="Phobius"/>
    </source>
</evidence>
<feature type="domain" description="ComEC/Rec2-related protein" evidence="7">
    <location>
        <begin position="224"/>
        <end position="498"/>
    </location>
</feature>
<dbReference type="EMBL" id="NOXF01000001">
    <property type="protein sequence ID" value="PEQ25468.1"/>
    <property type="molecule type" value="Genomic_DNA"/>
</dbReference>
<dbReference type="InterPro" id="IPR004477">
    <property type="entry name" value="ComEC_N"/>
</dbReference>
<feature type="transmembrane region" description="Helical" evidence="6">
    <location>
        <begin position="504"/>
        <end position="524"/>
    </location>
</feature>
<evidence type="ECO:0000256" key="2">
    <source>
        <dbReference type="ARBA" id="ARBA00022475"/>
    </source>
</evidence>
<feature type="transmembrane region" description="Helical" evidence="6">
    <location>
        <begin position="12"/>
        <end position="41"/>
    </location>
</feature>
<dbReference type="PROSITE" id="PS51257">
    <property type="entry name" value="PROKAR_LIPOPROTEIN"/>
    <property type="match status" value="1"/>
</dbReference>
<organism evidence="9 11">
    <name type="scientific">[Clostridium] leptum DSM 753</name>
    <dbReference type="NCBI Taxonomy" id="428125"/>
    <lineage>
        <taxon>Bacteria</taxon>
        <taxon>Bacillati</taxon>
        <taxon>Bacillota</taxon>
        <taxon>Clostridia</taxon>
        <taxon>Eubacteriales</taxon>
        <taxon>Oscillospiraceae</taxon>
        <taxon>Oscillospiraceae incertae sedis</taxon>
    </lineage>
</organism>
<dbReference type="Gene3D" id="3.60.15.10">
    <property type="entry name" value="Ribonuclease Z/Hydroxyacylglutathione hydrolase-like"/>
    <property type="match status" value="1"/>
</dbReference>
<feature type="transmembrane region" description="Helical" evidence="6">
    <location>
        <begin position="53"/>
        <end position="71"/>
    </location>
</feature>
<feature type="transmembrane region" description="Helical" evidence="6">
    <location>
        <begin position="377"/>
        <end position="403"/>
    </location>
</feature>
<reference evidence="9 11" key="1">
    <citation type="submission" date="2007-08" db="EMBL/GenBank/DDBJ databases">
        <title>Draft genome sequence of Clostridium leptum (DSM 753).</title>
        <authorList>
            <person name="Sudarsanam P."/>
            <person name="Ley R."/>
            <person name="Guruge J."/>
            <person name="Turnbaugh P.J."/>
            <person name="Mahowald M."/>
            <person name="Liep D."/>
            <person name="Gordon J."/>
        </authorList>
    </citation>
    <scope>NUCLEOTIDE SEQUENCE [LARGE SCALE GENOMIC DNA]</scope>
    <source>
        <strain evidence="9 11">DSM 753</strain>
    </source>
</reference>
<feature type="transmembrane region" description="Helical" evidence="6">
    <location>
        <begin position="479"/>
        <end position="497"/>
    </location>
</feature>
<dbReference type="OrthoDB" id="9761531at2"/>
<dbReference type="PANTHER" id="PTHR30619">
    <property type="entry name" value="DNA INTERNALIZATION/COMPETENCE PROTEIN COMEC/REC2"/>
    <property type="match status" value="1"/>
</dbReference>
<feature type="transmembrane region" description="Helical" evidence="6">
    <location>
        <begin position="336"/>
        <end position="356"/>
    </location>
</feature>
<dbReference type="HOGENOM" id="CLU_379346_0_0_9"/>
<evidence type="ECO:0000313" key="10">
    <source>
        <dbReference type="EMBL" id="PEQ25468.1"/>
    </source>
</evidence>
<protein>
    <submittedName>
        <fullName evidence="9">Putative DNA internalization competence protein ComEC/Rec2-like protein</fullName>
    </submittedName>
</protein>
<dbReference type="Proteomes" id="UP000003490">
    <property type="component" value="Unassembled WGS sequence"/>
</dbReference>
<dbReference type="Pfam" id="PF13567">
    <property type="entry name" value="DUF4131"/>
    <property type="match status" value="1"/>
</dbReference>
<evidence type="ECO:0000256" key="3">
    <source>
        <dbReference type="ARBA" id="ARBA00022692"/>
    </source>
</evidence>
<dbReference type="PANTHER" id="PTHR30619:SF1">
    <property type="entry name" value="RECOMBINATION PROTEIN 2"/>
    <property type="match status" value="1"/>
</dbReference>
<evidence type="ECO:0000259" key="7">
    <source>
        <dbReference type="Pfam" id="PF03772"/>
    </source>
</evidence>
<dbReference type="Proteomes" id="UP000220611">
    <property type="component" value="Unassembled WGS sequence"/>
</dbReference>
<dbReference type="Pfam" id="PF03772">
    <property type="entry name" value="Competence"/>
    <property type="match status" value="1"/>
</dbReference>
<keyword evidence="12" id="KW-1185">Reference proteome</keyword>
<reference evidence="10 12" key="3">
    <citation type="submission" date="2017-07" db="EMBL/GenBank/DDBJ databases">
        <title>Prevalence of linear plasmids in Cutibacterium (Propionibacterium) acnes isolates obtained from prostatic tissue.</title>
        <authorList>
            <person name="Davidsson S."/>
            <person name="Carlsson J."/>
            <person name="Molling P."/>
            <person name="Andren O."/>
            <person name="Andersson S.-O."/>
            <person name="Brzuszkiewicz E."/>
            <person name="Poehlein A."/>
            <person name="Al-Zeer M."/>
            <person name="Brinkmann V."/>
            <person name="Scavenius C."/>
            <person name="Nazipi S."/>
            <person name="Soderquist B."/>
            <person name="Bruggemann H."/>
        </authorList>
    </citation>
    <scope>NUCLEOTIDE SEQUENCE [LARGE SCALE GENOMIC DNA]</scope>
    <source>
        <strain evidence="10 12">DSM 753</strain>
    </source>
</reference>
<feature type="domain" description="DUF4131" evidence="8">
    <location>
        <begin position="27"/>
        <end position="179"/>
    </location>
</feature>
<feature type="transmembrane region" description="Helical" evidence="6">
    <location>
        <begin position="423"/>
        <end position="443"/>
    </location>
</feature>
<keyword evidence="4 6" id="KW-1133">Transmembrane helix</keyword>
<feature type="transmembrane region" description="Helical" evidence="6">
    <location>
        <begin position="276"/>
        <end position="298"/>
    </location>
</feature>
<dbReference type="InterPro" id="IPR052159">
    <property type="entry name" value="Competence_DNA_uptake"/>
</dbReference>
<dbReference type="InterPro" id="IPR036866">
    <property type="entry name" value="RibonucZ/Hydroxyglut_hydro"/>
</dbReference>
<dbReference type="eggNOG" id="COG0658">
    <property type="taxonomic scope" value="Bacteria"/>
</dbReference>
<feature type="transmembrane region" description="Helical" evidence="6">
    <location>
        <begin position="247"/>
        <end position="269"/>
    </location>
</feature>
<dbReference type="AlphaFoldDB" id="A7VTK4"/>
<keyword evidence="3 6" id="KW-0812">Transmembrane</keyword>
<dbReference type="NCBIfam" id="TIGR00360">
    <property type="entry name" value="ComEC_N-term"/>
    <property type="match status" value="1"/>
</dbReference>
<reference evidence="9 11" key="2">
    <citation type="submission" date="2007-08" db="EMBL/GenBank/DDBJ databases">
        <authorList>
            <person name="Fulton L."/>
            <person name="Clifton S."/>
            <person name="Fulton B."/>
            <person name="Xu J."/>
            <person name="Minx P."/>
            <person name="Pepin K.H."/>
            <person name="Johnson M."/>
            <person name="Thiruvilangam P."/>
            <person name="Bhonagiri V."/>
            <person name="Nash W.E."/>
            <person name="Wang C."/>
            <person name="Mardis E.R."/>
            <person name="Wilson R.K."/>
        </authorList>
    </citation>
    <scope>NUCLEOTIDE SEQUENCE [LARGE SCALE GENOMIC DNA]</scope>
    <source>
        <strain evidence="9 11">DSM 753</strain>
    </source>
</reference>
<gene>
    <name evidence="10" type="ORF">CH238_00230</name>
    <name evidence="9" type="ORF">CLOLEP_01896</name>
</gene>
<keyword evidence="5 6" id="KW-0472">Membrane</keyword>
<evidence type="ECO:0000256" key="1">
    <source>
        <dbReference type="ARBA" id="ARBA00004651"/>
    </source>
</evidence>
<evidence type="ECO:0000313" key="12">
    <source>
        <dbReference type="Proteomes" id="UP000220611"/>
    </source>
</evidence>
<proteinExistence type="predicted"/>
<evidence type="ECO:0000256" key="5">
    <source>
        <dbReference type="ARBA" id="ARBA00023136"/>
    </source>
</evidence>